<name>A0AA37T3L4_9GAMM</name>
<reference evidence="3 4" key="1">
    <citation type="journal article" date="2014" name="Int. J. Syst. Evol. Microbiol.">
        <title>Complete genome sequence of Corynebacterium casei LMG S-19264T (=DSM 44701T), isolated from a smear-ripened cheese.</title>
        <authorList>
            <consortium name="US DOE Joint Genome Institute (JGI-PGF)"/>
            <person name="Walter F."/>
            <person name="Albersmeier A."/>
            <person name="Kalinowski J."/>
            <person name="Ruckert C."/>
        </authorList>
    </citation>
    <scope>NUCLEOTIDE SEQUENCE [LARGE SCALE GENOMIC DNA]</scope>
    <source>
        <strain evidence="3 4">NBRC 110095</strain>
    </source>
</reference>
<dbReference type="InterPro" id="IPR036291">
    <property type="entry name" value="NAD(P)-bd_dom_sf"/>
</dbReference>
<keyword evidence="4" id="KW-1185">Reference proteome</keyword>
<accession>A0AA37T3L4</accession>
<protein>
    <submittedName>
        <fullName evidence="3">NADP-dependent oxidoreductase</fullName>
    </submittedName>
</protein>
<comment type="caution">
    <text evidence="3">The sequence shown here is derived from an EMBL/GenBank/DDBJ whole genome shotgun (WGS) entry which is preliminary data.</text>
</comment>
<evidence type="ECO:0000256" key="1">
    <source>
        <dbReference type="ARBA" id="ARBA00023002"/>
    </source>
</evidence>
<gene>
    <name evidence="3" type="ORF">GCM10007877_05700</name>
</gene>
<dbReference type="CDD" id="cd05288">
    <property type="entry name" value="PGDH"/>
    <property type="match status" value="1"/>
</dbReference>
<dbReference type="SUPFAM" id="SSF50129">
    <property type="entry name" value="GroES-like"/>
    <property type="match status" value="1"/>
</dbReference>
<feature type="domain" description="Enoyl reductase (ER)" evidence="2">
    <location>
        <begin position="19"/>
        <end position="333"/>
    </location>
</feature>
<dbReference type="SMART" id="SM00829">
    <property type="entry name" value="PKS_ER"/>
    <property type="match status" value="1"/>
</dbReference>
<dbReference type="InterPro" id="IPR013149">
    <property type="entry name" value="ADH-like_C"/>
</dbReference>
<dbReference type="AlphaFoldDB" id="A0AA37T3L4"/>
<dbReference type="RefSeq" id="WP_232592322.1">
    <property type="nucleotide sequence ID" value="NZ_BSPD01000020.1"/>
</dbReference>
<dbReference type="InterPro" id="IPR011032">
    <property type="entry name" value="GroES-like_sf"/>
</dbReference>
<dbReference type="FunFam" id="3.40.50.720:FF:000121">
    <property type="entry name" value="Prostaglandin reductase 2"/>
    <property type="match status" value="1"/>
</dbReference>
<keyword evidence="1" id="KW-0560">Oxidoreductase</keyword>
<dbReference type="GO" id="GO:0016628">
    <property type="term" value="F:oxidoreductase activity, acting on the CH-CH group of donors, NAD or NADP as acceptor"/>
    <property type="evidence" value="ECO:0007669"/>
    <property type="project" value="InterPro"/>
</dbReference>
<dbReference type="Pfam" id="PF00107">
    <property type="entry name" value="ADH_zinc_N"/>
    <property type="match status" value="1"/>
</dbReference>
<dbReference type="Proteomes" id="UP001156870">
    <property type="component" value="Unassembled WGS sequence"/>
</dbReference>
<dbReference type="Gene3D" id="3.90.180.10">
    <property type="entry name" value="Medium-chain alcohol dehydrogenases, catalytic domain"/>
    <property type="match status" value="1"/>
</dbReference>
<evidence type="ECO:0000313" key="3">
    <source>
        <dbReference type="EMBL" id="GLS24856.1"/>
    </source>
</evidence>
<organism evidence="3 4">
    <name type="scientific">Marinibactrum halimedae</name>
    <dbReference type="NCBI Taxonomy" id="1444977"/>
    <lineage>
        <taxon>Bacteria</taxon>
        <taxon>Pseudomonadati</taxon>
        <taxon>Pseudomonadota</taxon>
        <taxon>Gammaproteobacteria</taxon>
        <taxon>Cellvibrionales</taxon>
        <taxon>Cellvibrionaceae</taxon>
        <taxon>Marinibactrum</taxon>
    </lineage>
</organism>
<dbReference type="PANTHER" id="PTHR43205:SF42">
    <property type="entry name" value="ALCOHOL DEHYDROGENASE, ZINC-CONTAINING (AFU_ORTHOLOGUE AFUA_7G04530)"/>
    <property type="match status" value="1"/>
</dbReference>
<dbReference type="SUPFAM" id="SSF51735">
    <property type="entry name" value="NAD(P)-binding Rossmann-fold domains"/>
    <property type="match status" value="1"/>
</dbReference>
<evidence type="ECO:0000313" key="4">
    <source>
        <dbReference type="Proteomes" id="UP001156870"/>
    </source>
</evidence>
<dbReference type="Gene3D" id="3.40.50.720">
    <property type="entry name" value="NAD(P)-binding Rossmann-like Domain"/>
    <property type="match status" value="1"/>
</dbReference>
<evidence type="ECO:0000259" key="2">
    <source>
        <dbReference type="SMART" id="SM00829"/>
    </source>
</evidence>
<dbReference type="InterPro" id="IPR041694">
    <property type="entry name" value="ADH_N_2"/>
</dbReference>
<dbReference type="InterPro" id="IPR020843">
    <property type="entry name" value="ER"/>
</dbReference>
<dbReference type="PANTHER" id="PTHR43205">
    <property type="entry name" value="PROSTAGLANDIN REDUCTASE"/>
    <property type="match status" value="1"/>
</dbReference>
<proteinExistence type="predicted"/>
<sequence>MSLVNRQWLLANRPAELVSRDNFEYKETPVPDLKEGEFLIKNLYLSFDPTLRVWMNEADSYVSAIEIGEVMRASTVAQVVDSKNDAYPKGEFLVGMFGWQDYMVTDGTSLMLPPRRLPAGTPLTMPLSIFGITGITAYFGMKEIGQVKEGDVVVVSGAAGATGSVAAQIARLKGATVIGIAGGEEKCQWLKESAKLHHTIDYKSENIAERLKELCPKGIDVYYDNVGGDLLDTVLSMISINARIVLCGAISDYNSKDTYALKNYTNLIVQRGTMQGFIILDYLPRSDEAIGDLLSWVQSGELVYQEDIQEGLENAPEAFQRIFTGKNKGKQLLKVADPE</sequence>
<dbReference type="EMBL" id="BSPD01000020">
    <property type="protein sequence ID" value="GLS24856.1"/>
    <property type="molecule type" value="Genomic_DNA"/>
</dbReference>
<dbReference type="Pfam" id="PF16884">
    <property type="entry name" value="ADH_N_2"/>
    <property type="match status" value="1"/>
</dbReference>
<dbReference type="InterPro" id="IPR045010">
    <property type="entry name" value="MDR_fam"/>
</dbReference>